<keyword evidence="2" id="KW-1133">Transmembrane helix</keyword>
<evidence type="ECO:0000256" key="1">
    <source>
        <dbReference type="SAM" id="MobiDB-lite"/>
    </source>
</evidence>
<evidence type="ECO:0000313" key="3">
    <source>
        <dbReference type="EMBL" id="GIH95187.1"/>
    </source>
</evidence>
<keyword evidence="2" id="KW-0472">Membrane</keyword>
<keyword evidence="2" id="KW-0812">Transmembrane</keyword>
<proteinExistence type="predicted"/>
<accession>A0A8J3SLR1</accession>
<dbReference type="AlphaFoldDB" id="A0A8J3SLR1"/>
<dbReference type="RefSeq" id="WP_204067278.1">
    <property type="nucleotide sequence ID" value="NZ_BOOJ01000051.1"/>
</dbReference>
<gene>
    <name evidence="3" type="ORF">Psi01_58170</name>
</gene>
<sequence>MDGQARRFTGWVSRLLMLVALVLGVAAMHTLGHLDHHQGYGATPGHEGAHAPPAPPPTVAVDVGVDVGAGAGAGAGAGVGQEASGLGGTLPRLDPASVCLAVLPSLLLLLMAAVLLRARHRRNTGAIGARPGARGARSPPRRTAVRLARLSVLRI</sequence>
<dbReference type="Pfam" id="PF19650">
    <property type="entry name" value="DUF6153"/>
    <property type="match status" value="1"/>
</dbReference>
<comment type="caution">
    <text evidence="3">The sequence shown here is derived from an EMBL/GenBank/DDBJ whole genome shotgun (WGS) entry which is preliminary data.</text>
</comment>
<evidence type="ECO:0000256" key="2">
    <source>
        <dbReference type="SAM" id="Phobius"/>
    </source>
</evidence>
<feature type="transmembrane region" description="Helical" evidence="2">
    <location>
        <begin position="95"/>
        <end position="116"/>
    </location>
</feature>
<dbReference type="InterPro" id="IPR046151">
    <property type="entry name" value="DUF6153"/>
</dbReference>
<dbReference type="Proteomes" id="UP000619788">
    <property type="component" value="Unassembled WGS sequence"/>
</dbReference>
<dbReference type="EMBL" id="BOOJ01000051">
    <property type="protein sequence ID" value="GIH95187.1"/>
    <property type="molecule type" value="Genomic_DNA"/>
</dbReference>
<organism evidence="3 4">
    <name type="scientific">Planobispora siamensis</name>
    <dbReference type="NCBI Taxonomy" id="936338"/>
    <lineage>
        <taxon>Bacteria</taxon>
        <taxon>Bacillati</taxon>
        <taxon>Actinomycetota</taxon>
        <taxon>Actinomycetes</taxon>
        <taxon>Streptosporangiales</taxon>
        <taxon>Streptosporangiaceae</taxon>
        <taxon>Planobispora</taxon>
    </lineage>
</organism>
<protein>
    <submittedName>
        <fullName evidence="3">Uncharacterized protein</fullName>
    </submittedName>
</protein>
<reference evidence="3 4" key="1">
    <citation type="submission" date="2021-01" db="EMBL/GenBank/DDBJ databases">
        <title>Whole genome shotgun sequence of Planobispora siamensis NBRC 107568.</title>
        <authorList>
            <person name="Komaki H."/>
            <person name="Tamura T."/>
        </authorList>
    </citation>
    <scope>NUCLEOTIDE SEQUENCE [LARGE SCALE GENOMIC DNA]</scope>
    <source>
        <strain evidence="3 4">NBRC 107568</strain>
    </source>
</reference>
<keyword evidence="4" id="KW-1185">Reference proteome</keyword>
<feature type="region of interest" description="Disordered" evidence="1">
    <location>
        <begin position="38"/>
        <end position="59"/>
    </location>
</feature>
<evidence type="ECO:0000313" key="4">
    <source>
        <dbReference type="Proteomes" id="UP000619788"/>
    </source>
</evidence>
<feature type="transmembrane region" description="Helical" evidence="2">
    <location>
        <begin position="12"/>
        <end position="31"/>
    </location>
</feature>
<name>A0A8J3SLR1_9ACTN</name>